<dbReference type="Pfam" id="PF26371">
    <property type="entry name" value="AftB_C"/>
    <property type="match status" value="1"/>
</dbReference>
<feature type="transmembrane region" description="Helical" evidence="2">
    <location>
        <begin position="330"/>
        <end position="350"/>
    </location>
</feature>
<gene>
    <name evidence="4" type="ORF">GCM10010334_59550</name>
</gene>
<dbReference type="EMBL" id="BMVC01000013">
    <property type="protein sequence ID" value="GHD07220.1"/>
    <property type="molecule type" value="Genomic_DNA"/>
</dbReference>
<dbReference type="InterPro" id="IPR058983">
    <property type="entry name" value="AftB_C"/>
</dbReference>
<evidence type="ECO:0000256" key="1">
    <source>
        <dbReference type="SAM" id="MobiDB-lite"/>
    </source>
</evidence>
<feature type="transmembrane region" description="Helical" evidence="2">
    <location>
        <begin position="236"/>
        <end position="253"/>
    </location>
</feature>
<reference evidence="4" key="2">
    <citation type="submission" date="2020-09" db="EMBL/GenBank/DDBJ databases">
        <authorList>
            <person name="Sun Q."/>
            <person name="Ohkuma M."/>
        </authorList>
    </citation>
    <scope>NUCLEOTIDE SEQUENCE</scope>
    <source>
        <strain evidence="4">JCM 4637</strain>
    </source>
</reference>
<feature type="transmembrane region" description="Helical" evidence="2">
    <location>
        <begin position="103"/>
        <end position="124"/>
    </location>
</feature>
<evidence type="ECO:0000259" key="3">
    <source>
        <dbReference type="Pfam" id="PF26371"/>
    </source>
</evidence>
<feature type="region of interest" description="Disordered" evidence="1">
    <location>
        <begin position="609"/>
        <end position="638"/>
    </location>
</feature>
<evidence type="ECO:0000313" key="4">
    <source>
        <dbReference type="EMBL" id="GHD07220.1"/>
    </source>
</evidence>
<feature type="domain" description="Terminal beta-(1-&gt;2)-arabinofuranosyltransferase C-terminal" evidence="3">
    <location>
        <begin position="479"/>
        <end position="600"/>
    </location>
</feature>
<feature type="transmembrane region" description="Helical" evidence="2">
    <location>
        <begin position="356"/>
        <end position="375"/>
    </location>
</feature>
<dbReference type="RefSeq" id="WP_189821966.1">
    <property type="nucleotide sequence ID" value="NZ_BMVC01000013.1"/>
</dbReference>
<organism evidence="4 5">
    <name type="scientific">Streptomyces finlayi</name>
    <dbReference type="NCBI Taxonomy" id="67296"/>
    <lineage>
        <taxon>Bacteria</taxon>
        <taxon>Bacillati</taxon>
        <taxon>Actinomycetota</taxon>
        <taxon>Actinomycetes</taxon>
        <taxon>Kitasatosporales</taxon>
        <taxon>Streptomycetaceae</taxon>
        <taxon>Streptomyces</taxon>
    </lineage>
</organism>
<feature type="transmembrane region" description="Helical" evidence="2">
    <location>
        <begin position="290"/>
        <end position="309"/>
    </location>
</feature>
<evidence type="ECO:0000313" key="5">
    <source>
        <dbReference type="Proteomes" id="UP000638353"/>
    </source>
</evidence>
<protein>
    <submittedName>
        <fullName evidence="4">Membrane protein</fullName>
    </submittedName>
</protein>
<feature type="transmembrane region" description="Helical" evidence="2">
    <location>
        <begin position="26"/>
        <end position="44"/>
    </location>
</feature>
<sequence length="638" mass="67563">MVARADAVPASATHGSPRPAARLLPWWNTALALGGAAALVLIGLKRRWVADETLVHLRTVRQFLAGNGLVLNAGERAEAFLSPLWQGLLLAGGAFTPDARLPQLAVVLGLLLAAAGLLLAVDGARVLHGHLLGRPLPMLPAGLLVLLALPPVWEFSAAGLDTGAVFLWTAGAWRLLVACRPQGHPGELFEAPQGRLVYLCAVVAGLGPLVRPELTLTSLVFVGALLWMLRPARRTALGLLGASLALPVSYEILRAGYYGLLLPLPAVAREATGVHHERGRLYFEDFIDSYWMLLPLVLLGGLGLIYSFADKLVAPRRTPLEATVLRQGRGSVLAAAPVLAGCLLALYVWRVGGDQLHARAALPALFTLLLPVMVLPVRRVLVTVVAALAVWAALSASPLRAPYDGGDGRFFDARAHMVQTTGDRHPDERTWSAAFPALGRAAHVPALWYFDAGPAQGNYRSLPLPSGAKRPVVAAGFAGAAGSAAPLDTVVADMWGAGDPLAAHLVPVMGWWPGQEKYLGNAWLFARYAAPATGLPGPDALTRYREEPAASPGSVAAARRALGCGRLAELRESTTAPLTAERFVRNLVGAAQRTRLRIPREPAVAVREFCPSKGTPALDPKNGHRPSATPVRDAPRTP</sequence>
<accession>A0A918X371</accession>
<dbReference type="Proteomes" id="UP000638353">
    <property type="component" value="Unassembled WGS sequence"/>
</dbReference>
<feature type="transmembrane region" description="Helical" evidence="2">
    <location>
        <begin position="380"/>
        <end position="399"/>
    </location>
</feature>
<keyword evidence="2" id="KW-0472">Membrane</keyword>
<feature type="transmembrane region" description="Helical" evidence="2">
    <location>
        <begin position="196"/>
        <end position="229"/>
    </location>
</feature>
<reference evidence="4" key="1">
    <citation type="journal article" date="2014" name="Int. J. Syst. Evol. Microbiol.">
        <title>Complete genome sequence of Corynebacterium casei LMG S-19264T (=DSM 44701T), isolated from a smear-ripened cheese.</title>
        <authorList>
            <consortium name="US DOE Joint Genome Institute (JGI-PGF)"/>
            <person name="Walter F."/>
            <person name="Albersmeier A."/>
            <person name="Kalinowski J."/>
            <person name="Ruckert C."/>
        </authorList>
    </citation>
    <scope>NUCLEOTIDE SEQUENCE</scope>
    <source>
        <strain evidence="4">JCM 4637</strain>
    </source>
</reference>
<evidence type="ECO:0000256" key="2">
    <source>
        <dbReference type="SAM" id="Phobius"/>
    </source>
</evidence>
<proteinExistence type="predicted"/>
<comment type="caution">
    <text evidence="4">The sequence shown here is derived from an EMBL/GenBank/DDBJ whole genome shotgun (WGS) entry which is preliminary data.</text>
</comment>
<dbReference type="AlphaFoldDB" id="A0A918X371"/>
<keyword evidence="2" id="KW-1133">Transmembrane helix</keyword>
<keyword evidence="2" id="KW-0812">Transmembrane</keyword>
<name>A0A918X371_9ACTN</name>